<dbReference type="Proteomes" id="UP000002195">
    <property type="component" value="Unassembled WGS sequence"/>
</dbReference>
<dbReference type="GeneID" id="8623782"/>
<proteinExistence type="predicted"/>
<gene>
    <name evidence="1" type="ORF">DDB_G0282821</name>
</gene>
<organism evidence="1 2">
    <name type="scientific">Dictyostelium discoideum</name>
    <name type="common">Social amoeba</name>
    <dbReference type="NCBI Taxonomy" id="44689"/>
    <lineage>
        <taxon>Eukaryota</taxon>
        <taxon>Amoebozoa</taxon>
        <taxon>Evosea</taxon>
        <taxon>Eumycetozoa</taxon>
        <taxon>Dictyostelia</taxon>
        <taxon>Dictyosteliales</taxon>
        <taxon>Dictyosteliaceae</taxon>
        <taxon>Dictyostelium</taxon>
    </lineage>
</organism>
<dbReference type="VEuPathDB" id="AmoebaDB:DDB_G0282821"/>
<protein>
    <submittedName>
        <fullName evidence="1">Uncharacterized protein</fullName>
    </submittedName>
</protein>
<accession>Q54RZ6</accession>
<name>Q54RZ6_DICDI</name>
<sequence length="66" mass="7194">MGNVPTKANFNCTTVNNSTPSTSISECTNPMHVKKFSIKDSTNIYHNKVVSVTSNPTIFNTLTRGC</sequence>
<comment type="caution">
    <text evidence="1">The sequence shown here is derived from an EMBL/GenBank/DDBJ whole genome shotgun (WGS) entry which is preliminary data.</text>
</comment>
<dbReference type="InParanoid" id="Q54RZ6"/>
<keyword evidence="2" id="KW-1185">Reference proteome</keyword>
<dbReference type="EMBL" id="AAFI02000047">
    <property type="protein sequence ID" value="EAL65990.1"/>
    <property type="molecule type" value="Genomic_DNA"/>
</dbReference>
<evidence type="ECO:0000313" key="1">
    <source>
        <dbReference type="EMBL" id="EAL65990.1"/>
    </source>
</evidence>
<reference evidence="1 2" key="1">
    <citation type="journal article" date="2005" name="Nature">
        <title>The genome of the social amoeba Dictyostelium discoideum.</title>
        <authorList>
            <consortium name="The Dictyostelium discoideum Sequencing Consortium"/>
            <person name="Eichinger L."/>
            <person name="Pachebat J.A."/>
            <person name="Glockner G."/>
            <person name="Rajandream M.A."/>
            <person name="Sucgang R."/>
            <person name="Berriman M."/>
            <person name="Song J."/>
            <person name="Olsen R."/>
            <person name="Szafranski K."/>
            <person name="Xu Q."/>
            <person name="Tunggal B."/>
            <person name="Kummerfeld S."/>
            <person name="Madera M."/>
            <person name="Konfortov B.A."/>
            <person name="Rivero F."/>
            <person name="Bankier A.T."/>
            <person name="Lehmann R."/>
            <person name="Hamlin N."/>
            <person name="Davies R."/>
            <person name="Gaudet P."/>
            <person name="Fey P."/>
            <person name="Pilcher K."/>
            <person name="Chen G."/>
            <person name="Saunders D."/>
            <person name="Sodergren E."/>
            <person name="Davis P."/>
            <person name="Kerhornou A."/>
            <person name="Nie X."/>
            <person name="Hall N."/>
            <person name="Anjard C."/>
            <person name="Hemphill L."/>
            <person name="Bason N."/>
            <person name="Farbrother P."/>
            <person name="Desany B."/>
            <person name="Just E."/>
            <person name="Morio T."/>
            <person name="Rost R."/>
            <person name="Churcher C."/>
            <person name="Cooper J."/>
            <person name="Haydock S."/>
            <person name="van Driessche N."/>
            <person name="Cronin A."/>
            <person name="Goodhead I."/>
            <person name="Muzny D."/>
            <person name="Mourier T."/>
            <person name="Pain A."/>
            <person name="Lu M."/>
            <person name="Harper D."/>
            <person name="Lindsay R."/>
            <person name="Hauser H."/>
            <person name="James K."/>
            <person name="Quiles M."/>
            <person name="Madan Babu M."/>
            <person name="Saito T."/>
            <person name="Buchrieser C."/>
            <person name="Wardroper A."/>
            <person name="Felder M."/>
            <person name="Thangavelu M."/>
            <person name="Johnson D."/>
            <person name="Knights A."/>
            <person name="Loulseged H."/>
            <person name="Mungall K."/>
            <person name="Oliver K."/>
            <person name="Price C."/>
            <person name="Quail M.A."/>
            <person name="Urushihara H."/>
            <person name="Hernandez J."/>
            <person name="Rabbinowitsch E."/>
            <person name="Steffen D."/>
            <person name="Sanders M."/>
            <person name="Ma J."/>
            <person name="Kohara Y."/>
            <person name="Sharp S."/>
            <person name="Simmonds M."/>
            <person name="Spiegler S."/>
            <person name="Tivey A."/>
            <person name="Sugano S."/>
            <person name="White B."/>
            <person name="Walker D."/>
            <person name="Woodward J."/>
            <person name="Winckler T."/>
            <person name="Tanaka Y."/>
            <person name="Shaulsky G."/>
            <person name="Schleicher M."/>
            <person name="Weinstock G."/>
            <person name="Rosenthal A."/>
            <person name="Cox E.C."/>
            <person name="Chisholm R.L."/>
            <person name="Gibbs R."/>
            <person name="Loomis W.F."/>
            <person name="Platzer M."/>
            <person name="Kay R.R."/>
            <person name="Williams J."/>
            <person name="Dear P.H."/>
            <person name="Noegel A.A."/>
            <person name="Barrell B."/>
            <person name="Kuspa A."/>
        </authorList>
    </citation>
    <scope>NUCLEOTIDE SEQUENCE [LARGE SCALE GENOMIC DNA]</scope>
    <source>
        <strain evidence="1 2">AX4</strain>
    </source>
</reference>
<dbReference type="AlphaFoldDB" id="Q54RZ6"/>
<evidence type="ECO:0000313" key="2">
    <source>
        <dbReference type="Proteomes" id="UP000002195"/>
    </source>
</evidence>
<dbReference type="dictyBase" id="DDB_G0282821"/>
<dbReference type="KEGG" id="ddi:DDB_G0282821"/>
<dbReference type="PaxDb" id="44689-DDB0204967"/>
<dbReference type="RefSeq" id="XP_639341.1">
    <property type="nucleotide sequence ID" value="XM_634249.1"/>
</dbReference>
<dbReference type="HOGENOM" id="CLU_2836575_0_0_1"/>